<reference evidence="1" key="1">
    <citation type="journal article" date="2021" name="Proc. Natl. Acad. Sci. U.S.A.">
        <title>A Catalog of Tens of Thousands of Viruses from Human Metagenomes Reveals Hidden Associations with Chronic Diseases.</title>
        <authorList>
            <person name="Tisza M.J."/>
            <person name="Buck C.B."/>
        </authorList>
    </citation>
    <scope>NUCLEOTIDE SEQUENCE</scope>
    <source>
        <strain evidence="1">Ct9j27</strain>
    </source>
</reference>
<name>A0A8S5U8D2_9CAUD</name>
<evidence type="ECO:0000313" key="1">
    <source>
        <dbReference type="EMBL" id="DAF90745.1"/>
    </source>
</evidence>
<proteinExistence type="predicted"/>
<protein>
    <submittedName>
        <fullName evidence="1">Uncharacterized protein</fullName>
    </submittedName>
</protein>
<organism evidence="1">
    <name type="scientific">Siphoviridae sp. ct9j27</name>
    <dbReference type="NCBI Taxonomy" id="2825369"/>
    <lineage>
        <taxon>Viruses</taxon>
        <taxon>Duplodnaviria</taxon>
        <taxon>Heunggongvirae</taxon>
        <taxon>Uroviricota</taxon>
        <taxon>Caudoviricetes</taxon>
    </lineage>
</organism>
<accession>A0A8S5U8D2</accession>
<sequence>MLVALNKFRYARYAHYEIFDVLYLLRFSIEKRNGIASKQLANCTQSNFAKRRRKARKRTGCAPSYKKLEVIPLNNTIMFISCRKLVYIMLKTLYQAS</sequence>
<dbReference type="EMBL" id="BK016036">
    <property type="protein sequence ID" value="DAF90745.1"/>
    <property type="molecule type" value="Genomic_DNA"/>
</dbReference>